<evidence type="ECO:0000313" key="7">
    <source>
        <dbReference type="Proteomes" id="UP000688947"/>
    </source>
</evidence>
<dbReference type="VEuPathDB" id="FungiDB:PC110_g10135"/>
<feature type="signal peptide" evidence="4">
    <location>
        <begin position="1"/>
        <end position="28"/>
    </location>
</feature>
<accession>A0A8T1UMT5</accession>
<feature type="domain" description="Peptidase S26" evidence="5">
    <location>
        <begin position="105"/>
        <end position="145"/>
    </location>
</feature>
<dbReference type="PANTHER" id="PTHR12383">
    <property type="entry name" value="PROTEASE FAMILY S26 MITOCHONDRIAL INNER MEMBRANE PROTEASE-RELATED"/>
    <property type="match status" value="1"/>
</dbReference>
<reference evidence="6" key="1">
    <citation type="submission" date="2021-01" db="EMBL/GenBank/DDBJ databases">
        <title>Phytophthora aleatoria, a newly-described species from Pinus radiata is distinct from Phytophthora cactorum isolates based on comparative genomics.</title>
        <authorList>
            <person name="Mcdougal R."/>
            <person name="Panda P."/>
            <person name="Williams N."/>
            <person name="Studholme D.J."/>
        </authorList>
    </citation>
    <scope>NUCLEOTIDE SEQUENCE</scope>
    <source>
        <strain evidence="6">NZFS 3830</strain>
    </source>
</reference>
<protein>
    <recommendedName>
        <fullName evidence="5">Peptidase S26 domain-containing protein</fullName>
    </recommendedName>
</protein>
<keyword evidence="2" id="KW-0378">Hydrolase</keyword>
<dbReference type="PANTHER" id="PTHR12383:SF16">
    <property type="entry name" value="MITOCHONDRIAL INNER MEMBRANE PROTEASE SUBUNIT 1"/>
    <property type="match status" value="1"/>
</dbReference>
<sequence length="318" mass="36155">MTIASGLREVSLVLTLLVRFGGVSYCLSQVVDTIKCSGPSMLPTLNRNGDILLLDKLSPKFWKLQPGEVVIAKSVSNPRRTVCKRIIGQEGDTVCVRSSSEVEFHKIPKGHVWLEGDNKYDSHDSRFYGPVPYSLLEGRVLMRIWPINQVKWVKKEVAPQAFLDNMAAKFARNGVLIVGWTAMAKEYFFDIKFGMGVSMTPTIPDGSYIFVEHLSRRWRKWERGDLVELRSPTRHMGETIIKRILALEGDVVELQPRFDEKRKDKITVPKGHVWVEGDNPTCSIDSRYFGAVPVALLTGRPFWIVHENLKTKSLDWQV</sequence>
<comment type="subcellular location">
    <subcellularLocation>
        <location evidence="1">Membrane</location>
    </subcellularLocation>
</comment>
<organism evidence="6 7">
    <name type="scientific">Phytophthora cactorum</name>
    <dbReference type="NCBI Taxonomy" id="29920"/>
    <lineage>
        <taxon>Eukaryota</taxon>
        <taxon>Sar</taxon>
        <taxon>Stramenopiles</taxon>
        <taxon>Oomycota</taxon>
        <taxon>Peronosporomycetes</taxon>
        <taxon>Peronosporales</taxon>
        <taxon>Peronosporaceae</taxon>
        <taxon>Phytophthora</taxon>
    </lineage>
</organism>
<dbReference type="GO" id="GO:0006465">
    <property type="term" value="P:signal peptide processing"/>
    <property type="evidence" value="ECO:0007669"/>
    <property type="project" value="InterPro"/>
</dbReference>
<evidence type="ECO:0000256" key="4">
    <source>
        <dbReference type="SAM" id="SignalP"/>
    </source>
</evidence>
<dbReference type="VEuPathDB" id="FungiDB:PC110_g10136"/>
<dbReference type="GO" id="GO:0004252">
    <property type="term" value="F:serine-type endopeptidase activity"/>
    <property type="evidence" value="ECO:0007669"/>
    <property type="project" value="InterPro"/>
</dbReference>
<evidence type="ECO:0000256" key="2">
    <source>
        <dbReference type="ARBA" id="ARBA00022801"/>
    </source>
</evidence>
<dbReference type="Pfam" id="PF10502">
    <property type="entry name" value="Peptidase_S26"/>
    <property type="match status" value="4"/>
</dbReference>
<dbReference type="GO" id="GO:0042720">
    <property type="term" value="C:mitochondrial inner membrane peptidase complex"/>
    <property type="evidence" value="ECO:0007669"/>
    <property type="project" value="TreeGrafter"/>
</dbReference>
<evidence type="ECO:0000256" key="3">
    <source>
        <dbReference type="ARBA" id="ARBA00023136"/>
    </source>
</evidence>
<keyword evidence="3" id="KW-0472">Membrane</keyword>
<dbReference type="CDD" id="cd06530">
    <property type="entry name" value="S26_SPase_I"/>
    <property type="match status" value="2"/>
</dbReference>
<gene>
    <name evidence="6" type="ORF">JG687_00006481</name>
</gene>
<name>A0A8T1UMT5_9STRA</name>
<proteinExistence type="predicted"/>
<dbReference type="AlphaFoldDB" id="A0A8T1UMT5"/>
<keyword evidence="4" id="KW-0732">Signal</keyword>
<comment type="caution">
    <text evidence="6">The sequence shown here is derived from an EMBL/GenBank/DDBJ whole genome shotgun (WGS) entry which is preliminary data.</text>
</comment>
<dbReference type="EMBL" id="JAENGZ010000265">
    <property type="protein sequence ID" value="KAG6963551.1"/>
    <property type="molecule type" value="Genomic_DNA"/>
</dbReference>
<dbReference type="GO" id="GO:0006627">
    <property type="term" value="P:protein processing involved in protein targeting to mitochondrion"/>
    <property type="evidence" value="ECO:0007669"/>
    <property type="project" value="TreeGrafter"/>
</dbReference>
<evidence type="ECO:0000256" key="1">
    <source>
        <dbReference type="ARBA" id="ARBA00004370"/>
    </source>
</evidence>
<dbReference type="OrthoDB" id="308440at2759"/>
<evidence type="ECO:0000313" key="6">
    <source>
        <dbReference type="EMBL" id="KAG6963551.1"/>
    </source>
</evidence>
<feature type="domain" description="Peptidase S26" evidence="5">
    <location>
        <begin position="263"/>
        <end position="304"/>
    </location>
</feature>
<evidence type="ECO:0000259" key="5">
    <source>
        <dbReference type="Pfam" id="PF10502"/>
    </source>
</evidence>
<feature type="domain" description="Peptidase S26" evidence="5">
    <location>
        <begin position="174"/>
        <end position="255"/>
    </location>
</feature>
<dbReference type="InterPro" id="IPR052064">
    <property type="entry name" value="Mito_IMP1_subunit"/>
</dbReference>
<dbReference type="Proteomes" id="UP000688947">
    <property type="component" value="Unassembled WGS sequence"/>
</dbReference>
<dbReference type="InterPro" id="IPR019533">
    <property type="entry name" value="Peptidase_S26"/>
</dbReference>
<feature type="domain" description="Peptidase S26" evidence="5">
    <location>
        <begin position="16"/>
        <end position="98"/>
    </location>
</feature>
<feature type="chain" id="PRO_5035786764" description="Peptidase S26 domain-containing protein" evidence="4">
    <location>
        <begin position="29"/>
        <end position="318"/>
    </location>
</feature>